<gene>
    <name evidence="2" type="ORF">CK203_042749</name>
</gene>
<dbReference type="AlphaFoldDB" id="A0A438HQS8"/>
<evidence type="ECO:0000313" key="2">
    <source>
        <dbReference type="EMBL" id="RVW86817.1"/>
    </source>
</evidence>
<sequence length="293" mass="32931">MRQQPELQDSYGLLQRYHLEDLMTPREFFYPRVALDFYQYMTTRGIPSPTAIHFTINGRHGILEARHIGEALQIPFELEDPSVFCQWSPISQRDMVRILSRGTSTYSILLRKELRPGILLVDVVLLSNLFPFQHSIHRRGAILDALFRISEGFYFGPHHLIMVSLIHFEEKGKLPAETALLVPTPEATSVAPPTTPTVLPVGPFTFEYSITISTSEFRALDQQTTILRQIQQHLGLLPLLQLDLPTSSEPLAPVEDTIPPEDTTTVEVRIPPPQEATTATSEDASSPPEAPTT</sequence>
<feature type="region of interest" description="Disordered" evidence="1">
    <location>
        <begin position="248"/>
        <end position="293"/>
    </location>
</feature>
<accession>A0A438HQS8</accession>
<reference evidence="2 3" key="1">
    <citation type="journal article" date="2018" name="PLoS Genet.">
        <title>Population sequencing reveals clonal diversity and ancestral inbreeding in the grapevine cultivar Chardonnay.</title>
        <authorList>
            <person name="Roach M.J."/>
            <person name="Johnson D.L."/>
            <person name="Bohlmann J."/>
            <person name="van Vuuren H.J."/>
            <person name="Jones S.J."/>
            <person name="Pretorius I.S."/>
            <person name="Schmidt S.A."/>
            <person name="Borneman A.R."/>
        </authorList>
    </citation>
    <scope>NUCLEOTIDE SEQUENCE [LARGE SCALE GENOMIC DNA]</scope>
    <source>
        <strain evidence="3">cv. Chardonnay</strain>
        <tissue evidence="2">Leaf</tissue>
    </source>
</reference>
<dbReference type="EMBL" id="QGNW01000190">
    <property type="protein sequence ID" value="RVW86817.1"/>
    <property type="molecule type" value="Genomic_DNA"/>
</dbReference>
<name>A0A438HQS8_VITVI</name>
<proteinExistence type="predicted"/>
<dbReference type="Proteomes" id="UP000288805">
    <property type="component" value="Unassembled WGS sequence"/>
</dbReference>
<feature type="compositionally biased region" description="Polar residues" evidence="1">
    <location>
        <begin position="275"/>
        <end position="284"/>
    </location>
</feature>
<comment type="caution">
    <text evidence="2">The sequence shown here is derived from an EMBL/GenBank/DDBJ whole genome shotgun (WGS) entry which is preliminary data.</text>
</comment>
<organism evidence="2 3">
    <name type="scientific">Vitis vinifera</name>
    <name type="common">Grape</name>
    <dbReference type="NCBI Taxonomy" id="29760"/>
    <lineage>
        <taxon>Eukaryota</taxon>
        <taxon>Viridiplantae</taxon>
        <taxon>Streptophyta</taxon>
        <taxon>Embryophyta</taxon>
        <taxon>Tracheophyta</taxon>
        <taxon>Spermatophyta</taxon>
        <taxon>Magnoliopsida</taxon>
        <taxon>eudicotyledons</taxon>
        <taxon>Gunneridae</taxon>
        <taxon>Pentapetalae</taxon>
        <taxon>rosids</taxon>
        <taxon>Vitales</taxon>
        <taxon>Vitaceae</taxon>
        <taxon>Viteae</taxon>
        <taxon>Vitis</taxon>
    </lineage>
</organism>
<protein>
    <submittedName>
        <fullName evidence="2">Uncharacterized protein</fullName>
    </submittedName>
</protein>
<evidence type="ECO:0000313" key="3">
    <source>
        <dbReference type="Proteomes" id="UP000288805"/>
    </source>
</evidence>
<evidence type="ECO:0000256" key="1">
    <source>
        <dbReference type="SAM" id="MobiDB-lite"/>
    </source>
</evidence>